<proteinExistence type="inferred from homology"/>
<evidence type="ECO:0000256" key="8">
    <source>
        <dbReference type="ARBA" id="ARBA00022729"/>
    </source>
</evidence>
<dbReference type="GO" id="GO:0071880">
    <property type="term" value="P:adenylate cyclase-activating adrenergic receptor signaling pathway"/>
    <property type="evidence" value="ECO:0007669"/>
    <property type="project" value="TreeGrafter"/>
</dbReference>
<feature type="transmembrane region" description="Helical" evidence="19">
    <location>
        <begin position="154"/>
        <end position="174"/>
    </location>
</feature>
<dbReference type="InterPro" id="IPR000276">
    <property type="entry name" value="GPCR_Rhodpsn"/>
</dbReference>
<dbReference type="InterPro" id="IPR021158">
    <property type="entry name" value="Pept_M10A_Zn_BS"/>
</dbReference>
<evidence type="ECO:0000256" key="9">
    <source>
        <dbReference type="ARBA" id="ARBA00022801"/>
    </source>
</evidence>
<dbReference type="Gene3D" id="1.20.1070.10">
    <property type="entry name" value="Rhodopsin 7-helix transmembrane proteins"/>
    <property type="match status" value="2"/>
</dbReference>
<dbReference type="PANTHER" id="PTHR24248:SF72">
    <property type="entry name" value="G-PROTEIN COUPLED RECEPTORS FAMILY 1 PROFILE DOMAIN-CONTAINING PROTEIN"/>
    <property type="match status" value="1"/>
</dbReference>
<dbReference type="GO" id="GO:0004937">
    <property type="term" value="F:alpha1-adrenergic receptor activity"/>
    <property type="evidence" value="ECO:0007669"/>
    <property type="project" value="TreeGrafter"/>
</dbReference>
<dbReference type="GO" id="GO:0043410">
    <property type="term" value="P:positive regulation of MAPK cascade"/>
    <property type="evidence" value="ECO:0007669"/>
    <property type="project" value="TreeGrafter"/>
</dbReference>
<name>A0A7R9FQY3_9CRUS</name>
<dbReference type="SMART" id="SM01381">
    <property type="entry name" value="7TM_GPCR_Srsx"/>
    <property type="match status" value="1"/>
</dbReference>
<sequence length="438" mass="49631">MAAEEESNESLHLDDEATSVDLDGVTLHFPGMFQTFDFGMAVILALFIVLTVVGNVLVLVVIKVTPSMRSPMHLLTGNLAVSYTVTGLLVLPFSALLQFGGEWKFGHTLCRVWAFLDKLCCGATVLSLCVIAVDRYVGVSRPLAHDRIMSRFRTQSAIALTWVISLAMSLGLLVDSERKPVEMNCCSVRVDATYFIFRAIVNILIPSVVLLVLYWKVYRKAVSVLRSRRDESDCDSLRIRRCETSTTSMKPSPSVDRVREQSFDSGFGHTDHSFTVDEAHRSFRRVASKARACDHRHLRSTVSFDDTHSVSTGDAMQRPRRVSFLPWKMSFDEVLTRPWISILNVSFRRSKDHQERKARMQAKAAKTTAVMVVVFIVCWFPRFVVQSLALLCPRCGIPDPLLAACFWLCYSNSLLNPFVYAVASREFWRELRRLLCRR</sequence>
<feature type="transmembrane region" description="Helical" evidence="19">
    <location>
        <begin position="112"/>
        <end position="133"/>
    </location>
</feature>
<evidence type="ECO:0000256" key="2">
    <source>
        <dbReference type="ARBA" id="ARBA00004651"/>
    </source>
</evidence>
<evidence type="ECO:0000256" key="6">
    <source>
        <dbReference type="ARBA" id="ARBA00022692"/>
    </source>
</evidence>
<keyword evidence="12 18" id="KW-0297">G-protein coupled receptor</keyword>
<evidence type="ECO:0000313" key="21">
    <source>
        <dbReference type="EMBL" id="CAD7251444.1"/>
    </source>
</evidence>
<dbReference type="GO" id="GO:0007204">
    <property type="term" value="P:positive regulation of cytosolic calcium ion concentration"/>
    <property type="evidence" value="ECO:0007669"/>
    <property type="project" value="TreeGrafter"/>
</dbReference>
<dbReference type="PANTHER" id="PTHR24248">
    <property type="entry name" value="ADRENERGIC RECEPTOR-RELATED G-PROTEIN COUPLED RECEPTOR"/>
    <property type="match status" value="1"/>
</dbReference>
<comment type="cofactor">
    <cofactor evidence="1">
        <name>Zn(2+)</name>
        <dbReference type="ChEBI" id="CHEBI:29105"/>
    </cofactor>
</comment>
<keyword evidence="17 18" id="KW-0807">Transducer</keyword>
<gene>
    <name evidence="21" type="ORF">DSTB1V02_LOCUS11211</name>
</gene>
<dbReference type="SUPFAM" id="SSF81321">
    <property type="entry name" value="Family A G protein-coupled receptor-like"/>
    <property type="match status" value="1"/>
</dbReference>
<evidence type="ECO:0000313" key="22">
    <source>
        <dbReference type="Proteomes" id="UP000677054"/>
    </source>
</evidence>
<dbReference type="AlphaFoldDB" id="A0A7R9FQY3"/>
<evidence type="ECO:0000256" key="5">
    <source>
        <dbReference type="ARBA" id="ARBA00022670"/>
    </source>
</evidence>
<evidence type="ECO:0000256" key="4">
    <source>
        <dbReference type="ARBA" id="ARBA00022475"/>
    </source>
</evidence>
<keyword evidence="5" id="KW-0645">Protease</keyword>
<reference evidence="21" key="1">
    <citation type="submission" date="2020-11" db="EMBL/GenBank/DDBJ databases">
        <authorList>
            <person name="Tran Van P."/>
        </authorList>
    </citation>
    <scope>NUCLEOTIDE SEQUENCE</scope>
</reference>
<dbReference type="PROSITE" id="PS00546">
    <property type="entry name" value="CYSTEINE_SWITCH"/>
    <property type="match status" value="1"/>
</dbReference>
<evidence type="ECO:0000256" key="16">
    <source>
        <dbReference type="ARBA" id="ARBA00023170"/>
    </source>
</evidence>
<dbReference type="PROSITE" id="PS50262">
    <property type="entry name" value="G_PROTEIN_RECEP_F1_2"/>
    <property type="match status" value="1"/>
</dbReference>
<keyword evidence="15" id="KW-0865">Zymogen</keyword>
<dbReference type="PRINTS" id="PR00237">
    <property type="entry name" value="GPCRRHODOPSN"/>
</dbReference>
<evidence type="ECO:0000256" key="7">
    <source>
        <dbReference type="ARBA" id="ARBA00022723"/>
    </source>
</evidence>
<keyword evidence="16 18" id="KW-0675">Receptor</keyword>
<feature type="transmembrane region" description="Helical" evidence="19">
    <location>
        <begin position="38"/>
        <end position="62"/>
    </location>
</feature>
<dbReference type="GO" id="GO:0007200">
    <property type="term" value="P:phospholipase C-activating G protein-coupled receptor signaling pathway"/>
    <property type="evidence" value="ECO:0007669"/>
    <property type="project" value="TreeGrafter"/>
</dbReference>
<dbReference type="GO" id="GO:0031012">
    <property type="term" value="C:extracellular matrix"/>
    <property type="evidence" value="ECO:0007669"/>
    <property type="project" value="InterPro"/>
</dbReference>
<evidence type="ECO:0000256" key="17">
    <source>
        <dbReference type="ARBA" id="ARBA00023224"/>
    </source>
</evidence>
<keyword evidence="6 18" id="KW-0812">Transmembrane</keyword>
<keyword evidence="8" id="KW-0732">Signal</keyword>
<feature type="transmembrane region" description="Helical" evidence="19">
    <location>
        <begin position="369"/>
        <end position="389"/>
    </location>
</feature>
<keyword evidence="13" id="KW-0482">Metalloprotease</keyword>
<protein>
    <recommendedName>
        <fullName evidence="20">G-protein coupled receptors family 1 profile domain-containing protein</fullName>
    </recommendedName>
</protein>
<evidence type="ECO:0000256" key="19">
    <source>
        <dbReference type="SAM" id="Phobius"/>
    </source>
</evidence>
<evidence type="ECO:0000256" key="13">
    <source>
        <dbReference type="ARBA" id="ARBA00023049"/>
    </source>
</evidence>
<keyword evidence="11 19" id="KW-1133">Transmembrane helix</keyword>
<dbReference type="GO" id="GO:0008270">
    <property type="term" value="F:zinc ion binding"/>
    <property type="evidence" value="ECO:0007669"/>
    <property type="project" value="InterPro"/>
</dbReference>
<evidence type="ECO:0000256" key="10">
    <source>
        <dbReference type="ARBA" id="ARBA00022833"/>
    </source>
</evidence>
<dbReference type="GO" id="GO:0006508">
    <property type="term" value="P:proteolysis"/>
    <property type="evidence" value="ECO:0007669"/>
    <property type="project" value="UniProtKB-KW"/>
</dbReference>
<keyword evidence="7" id="KW-0479">Metal-binding</keyword>
<evidence type="ECO:0000256" key="3">
    <source>
        <dbReference type="ARBA" id="ARBA00010663"/>
    </source>
</evidence>
<dbReference type="PROSITE" id="PS00237">
    <property type="entry name" value="G_PROTEIN_RECEP_F1_1"/>
    <property type="match status" value="1"/>
</dbReference>
<feature type="transmembrane region" description="Helical" evidence="19">
    <location>
        <begin position="74"/>
        <end position="100"/>
    </location>
</feature>
<keyword evidence="9" id="KW-0378">Hydrolase</keyword>
<dbReference type="GO" id="GO:0007267">
    <property type="term" value="P:cell-cell signaling"/>
    <property type="evidence" value="ECO:0007669"/>
    <property type="project" value="TreeGrafter"/>
</dbReference>
<feature type="transmembrane region" description="Helical" evidence="19">
    <location>
        <begin position="194"/>
        <end position="218"/>
    </location>
</feature>
<evidence type="ECO:0000256" key="1">
    <source>
        <dbReference type="ARBA" id="ARBA00001947"/>
    </source>
</evidence>
<feature type="transmembrane region" description="Helical" evidence="19">
    <location>
        <begin position="401"/>
        <end position="423"/>
    </location>
</feature>
<evidence type="ECO:0000259" key="20">
    <source>
        <dbReference type="PROSITE" id="PS50262"/>
    </source>
</evidence>
<keyword evidence="10" id="KW-0862">Zinc</keyword>
<evidence type="ECO:0000256" key="15">
    <source>
        <dbReference type="ARBA" id="ARBA00023145"/>
    </source>
</evidence>
<keyword evidence="14 19" id="KW-0472">Membrane</keyword>
<comment type="similarity">
    <text evidence="3 18">Belongs to the G-protein coupled receptor 1 family.</text>
</comment>
<dbReference type="InterPro" id="IPR017452">
    <property type="entry name" value="GPCR_Rhodpsn_7TM"/>
</dbReference>
<dbReference type="Proteomes" id="UP000677054">
    <property type="component" value="Unassembled WGS sequence"/>
</dbReference>
<dbReference type="OrthoDB" id="5977853at2759"/>
<feature type="domain" description="G-protein coupled receptors family 1 profile" evidence="20">
    <location>
        <begin position="54"/>
        <end position="420"/>
    </location>
</feature>
<comment type="subcellular location">
    <subcellularLocation>
        <location evidence="2">Cell membrane</location>
        <topology evidence="2">Multi-pass membrane protein</topology>
    </subcellularLocation>
</comment>
<evidence type="ECO:0000256" key="18">
    <source>
        <dbReference type="RuleBase" id="RU000688"/>
    </source>
</evidence>
<evidence type="ECO:0000256" key="14">
    <source>
        <dbReference type="ARBA" id="ARBA00023136"/>
    </source>
</evidence>
<dbReference type="Pfam" id="PF00001">
    <property type="entry name" value="7tm_1"/>
    <property type="match status" value="1"/>
</dbReference>
<dbReference type="EMBL" id="LR903073">
    <property type="protein sequence ID" value="CAD7251444.1"/>
    <property type="molecule type" value="Genomic_DNA"/>
</dbReference>
<keyword evidence="22" id="KW-1185">Reference proteome</keyword>
<evidence type="ECO:0000256" key="11">
    <source>
        <dbReference type="ARBA" id="ARBA00022989"/>
    </source>
</evidence>
<dbReference type="GO" id="GO:0005886">
    <property type="term" value="C:plasma membrane"/>
    <property type="evidence" value="ECO:0007669"/>
    <property type="project" value="UniProtKB-SubCell"/>
</dbReference>
<evidence type="ECO:0000256" key="12">
    <source>
        <dbReference type="ARBA" id="ARBA00023040"/>
    </source>
</evidence>
<dbReference type="EMBL" id="CAJPEV010003556">
    <property type="protein sequence ID" value="CAG0900008.1"/>
    <property type="molecule type" value="Genomic_DNA"/>
</dbReference>
<accession>A0A7R9FQY3</accession>
<dbReference type="GO" id="GO:0004222">
    <property type="term" value="F:metalloendopeptidase activity"/>
    <property type="evidence" value="ECO:0007669"/>
    <property type="project" value="InterPro"/>
</dbReference>
<keyword evidence="4" id="KW-1003">Cell membrane</keyword>
<organism evidence="21">
    <name type="scientific">Darwinula stevensoni</name>
    <dbReference type="NCBI Taxonomy" id="69355"/>
    <lineage>
        <taxon>Eukaryota</taxon>
        <taxon>Metazoa</taxon>
        <taxon>Ecdysozoa</taxon>
        <taxon>Arthropoda</taxon>
        <taxon>Crustacea</taxon>
        <taxon>Oligostraca</taxon>
        <taxon>Ostracoda</taxon>
        <taxon>Podocopa</taxon>
        <taxon>Podocopida</taxon>
        <taxon>Darwinulocopina</taxon>
        <taxon>Darwinuloidea</taxon>
        <taxon>Darwinulidae</taxon>
        <taxon>Darwinula</taxon>
    </lineage>
</organism>